<dbReference type="PANTHER" id="PTHR43844:SF2">
    <property type="entry name" value="SYNTHASE, VITAMIN-B12 INDEPENDENT, PUTATIVE (AFU_ORTHOLOGUE AFUA_3G12060)-RELATED"/>
    <property type="match status" value="1"/>
</dbReference>
<dbReference type="Proteomes" id="UP001595528">
    <property type="component" value="Unassembled WGS sequence"/>
</dbReference>
<dbReference type="RefSeq" id="WP_379906772.1">
    <property type="nucleotide sequence ID" value="NZ_JBHRTR010000054.1"/>
</dbReference>
<reference evidence="3" key="1">
    <citation type="journal article" date="2019" name="Int. J. Syst. Evol. Microbiol.">
        <title>The Global Catalogue of Microorganisms (GCM) 10K type strain sequencing project: providing services to taxonomists for standard genome sequencing and annotation.</title>
        <authorList>
            <consortium name="The Broad Institute Genomics Platform"/>
            <consortium name="The Broad Institute Genome Sequencing Center for Infectious Disease"/>
            <person name="Wu L."/>
            <person name="Ma J."/>
        </authorList>
    </citation>
    <scope>NUCLEOTIDE SEQUENCE [LARGE SCALE GENOMIC DNA]</scope>
    <source>
        <strain evidence="3">KCTC 42964</strain>
    </source>
</reference>
<protein>
    <submittedName>
        <fullName evidence="2">Cobalamin-independent methionine synthase II family protein</fullName>
    </submittedName>
</protein>
<feature type="domain" description="Cobalamin-independent methionine synthase MetE C-terminal/archaeal" evidence="1">
    <location>
        <begin position="3"/>
        <end position="348"/>
    </location>
</feature>
<evidence type="ECO:0000313" key="3">
    <source>
        <dbReference type="Proteomes" id="UP001595528"/>
    </source>
</evidence>
<comment type="caution">
    <text evidence="2">The sequence shown here is derived from an EMBL/GenBank/DDBJ whole genome shotgun (WGS) entry which is preliminary data.</text>
</comment>
<accession>A0ABV7L9D2</accession>
<evidence type="ECO:0000313" key="2">
    <source>
        <dbReference type="EMBL" id="MFC3231301.1"/>
    </source>
</evidence>
<dbReference type="Gene3D" id="3.20.20.210">
    <property type="match status" value="1"/>
</dbReference>
<evidence type="ECO:0000259" key="1">
    <source>
        <dbReference type="Pfam" id="PF01717"/>
    </source>
</evidence>
<organism evidence="2 3">
    <name type="scientific">Marinibaculum pumilum</name>
    <dbReference type="NCBI Taxonomy" id="1766165"/>
    <lineage>
        <taxon>Bacteria</taxon>
        <taxon>Pseudomonadati</taxon>
        <taxon>Pseudomonadota</taxon>
        <taxon>Alphaproteobacteria</taxon>
        <taxon>Rhodospirillales</taxon>
        <taxon>Rhodospirillaceae</taxon>
        <taxon>Marinibaculum</taxon>
    </lineage>
</organism>
<dbReference type="Pfam" id="PF01717">
    <property type="entry name" value="Meth_synt_2"/>
    <property type="match status" value="1"/>
</dbReference>
<dbReference type="SUPFAM" id="SSF51726">
    <property type="entry name" value="UROD/MetE-like"/>
    <property type="match status" value="1"/>
</dbReference>
<dbReference type="CDD" id="cd03311">
    <property type="entry name" value="CIMS_C_terminal_like"/>
    <property type="match status" value="1"/>
</dbReference>
<dbReference type="PANTHER" id="PTHR43844">
    <property type="entry name" value="METHIONINE SYNTHASE"/>
    <property type="match status" value="1"/>
</dbReference>
<dbReference type="InterPro" id="IPR002629">
    <property type="entry name" value="Met_Synth_C/arc"/>
</dbReference>
<proteinExistence type="predicted"/>
<dbReference type="EMBL" id="JBHRTR010000054">
    <property type="protein sequence ID" value="MFC3231301.1"/>
    <property type="molecule type" value="Genomic_DNA"/>
</dbReference>
<dbReference type="InterPro" id="IPR038071">
    <property type="entry name" value="UROD/MetE-like_sf"/>
</dbReference>
<sequence>MDVTHVGSLPRGNALADLLIAREKGEAVDAAALEAAIADRVAEMVARQVDAGITIANDGEQSRAGFQTYIVERMTGFGGESTRRPPMDYTEFPTFAALMAQRMRNVAKIRNAPVAEAPVAYASTAAVEAECARLNAALKDKGTDGRVQGFMTAPSPGIVATTLDNKHYDSDDAYLDALAAELAKEYRVIVDAGLVLQVDAPDLAMERCTKYQDLTDEGFVEQAGRHIAALNKALEGLPRERIRLHCCWGNWDGPHLHDLALEKILPVLYRADVGQLSIPFANPRHQHEYRAFEVHPFPSDRVLVPGVVDTTCNYVEHPQVVADRIAQAVAVTGDPARVFPSTDCGFGTFAGFDFVAEEVVFEKLKAIRQGVELYEAR</sequence>
<name>A0ABV7L9D2_9PROT</name>
<keyword evidence="3" id="KW-1185">Reference proteome</keyword>
<gene>
    <name evidence="2" type="ORF">ACFOGJ_28895</name>
</gene>